<dbReference type="EMBL" id="MZHU01000039">
    <property type="protein sequence ID" value="PRK64874.1"/>
    <property type="molecule type" value="Genomic_DNA"/>
</dbReference>
<proteinExistence type="predicted"/>
<evidence type="ECO:0000313" key="4">
    <source>
        <dbReference type="Proteomes" id="UP000238866"/>
    </source>
</evidence>
<evidence type="ECO:0000313" key="3">
    <source>
        <dbReference type="EMBL" id="RFN62514.1"/>
    </source>
</evidence>
<name>A0A2S9S0T3_HAEIF</name>
<reference evidence="1 4" key="1">
    <citation type="submission" date="2017-02" db="EMBL/GenBank/DDBJ databases">
        <title>Haemophilus influenzae in COPD genome sequencing project.</title>
        <authorList>
            <person name="Murphy T.F."/>
            <person name="Kong Y."/>
            <person name="Nadendla S."/>
            <person name="Tettelin H."/>
            <person name="Pettigrew M."/>
        </authorList>
    </citation>
    <scope>NUCLEOTIDE SEQUENCE [LARGE SCALE GENOMIC DNA]</scope>
    <source>
        <strain evidence="2 4">13P36H1</strain>
        <strain evidence="1">84P15H4</strain>
    </source>
</reference>
<comment type="caution">
    <text evidence="1">The sequence shown here is derived from an EMBL/GenBank/DDBJ whole genome shotgun (WGS) entry which is preliminary data.</text>
</comment>
<dbReference type="Proteomes" id="UP000238866">
    <property type="component" value="Unassembled WGS sequence"/>
</dbReference>
<dbReference type="RefSeq" id="WP_005688591.1">
    <property type="nucleotide sequence ID" value="NZ_AP018764.1"/>
</dbReference>
<evidence type="ECO:0000313" key="1">
    <source>
        <dbReference type="EMBL" id="PRK64874.1"/>
    </source>
</evidence>
<accession>A0A2S9S0T3</accession>
<dbReference type="KEGG" id="hix:NTHI723_00900"/>
<evidence type="ECO:0000313" key="2">
    <source>
        <dbReference type="EMBL" id="PRM17514.1"/>
    </source>
</evidence>
<sequence>MSELTKNDLKIGRFYSAKRPQRFGFFRLLNDREIIWLSDTHVKYDSPSVKFGAKYPIVTIERFLKWVKEDVTEQMPKDEWRRAG</sequence>
<organism evidence="1">
    <name type="scientific">Haemophilus influenzae</name>
    <dbReference type="NCBI Taxonomy" id="727"/>
    <lineage>
        <taxon>Bacteria</taxon>
        <taxon>Pseudomonadati</taxon>
        <taxon>Pseudomonadota</taxon>
        <taxon>Gammaproteobacteria</taxon>
        <taxon>Pasteurellales</taxon>
        <taxon>Pasteurellaceae</taxon>
        <taxon>Haemophilus</taxon>
    </lineage>
</organism>
<dbReference type="KEGG" id="hic:NTHIC486_01670"/>
<protein>
    <submittedName>
        <fullName evidence="1">Uncharacterized protein</fullName>
    </submittedName>
</protein>
<reference evidence="3" key="2">
    <citation type="submission" date="2018-08" db="EMBL/GenBank/DDBJ databases">
        <title>Antagonistic pleiotropy in the bifunctional surface protein FadL/P1 during adaptation of Haemophilus influenzae to chronic lung infection associated with COPD.</title>
        <authorList>
            <person name="Moleres J."/>
            <person name="Ehrlich R."/>
        </authorList>
    </citation>
    <scope>NUCLEOTIDE SEQUENCE [LARGE SCALE GENOMIC DNA]</scope>
    <source>
        <strain evidence="3">P668-6062</strain>
    </source>
</reference>
<dbReference type="EMBL" id="MZLD01000072">
    <property type="protein sequence ID" value="PRM17514.1"/>
    <property type="molecule type" value="Genomic_DNA"/>
</dbReference>
<dbReference type="EMBL" id="QVJI01000016">
    <property type="protein sequence ID" value="RFN62514.1"/>
    <property type="molecule type" value="Genomic_DNA"/>
</dbReference>
<dbReference type="AlphaFoldDB" id="A0A2S9S0T3"/>
<gene>
    <name evidence="1" type="ORF">BV163_01198</name>
    <name evidence="2" type="ORF">BVZ99_01711</name>
    <name evidence="3" type="ORF">CH627_09130</name>
</gene>